<keyword evidence="4" id="KW-1185">Reference proteome</keyword>
<dbReference type="EMBL" id="CP011856">
    <property type="protein sequence ID" value="AKM53706.1"/>
    <property type="molecule type" value="Genomic_DNA"/>
</dbReference>
<dbReference type="SUPFAM" id="SSF51445">
    <property type="entry name" value="(Trans)glycosidases"/>
    <property type="match status" value="1"/>
</dbReference>
<sequence>MKLPKNFIFAASTCAFQIEGGRNLGGRTSSIWDEFTERNYYIPPAGRPGREINSIKEAADFYTKYKTDARIMKRLGLQGFVYNMDWTRIFPKNSTEVNPEGVKFYDDVFKTLTENNVQPIPILYHWDTPLWAEIQGGFENREVLEWFCKYVQTVFKYLGKYSKIWFVNDENSTFTLLGYLDDYLPPAKKNKTSFVKALHHLHLTGAIAKEEFELAKKAGYVSPDAMLGIDHDWSPAIPYQKDDESVVKKYDKWFKNLFLDPNLKGTYPPEFLTWINENNIDYQILSADLEFLKKHPLDLIGWNYYRPCYITKGDYQEQPGEMQNESATFFVKDFKQVFPKKNVRYTKWNWIIDPSMLVTGAKVLAEEYHKPLMIIENGMGAFDDKTHELIIDEERIEYLALHINEVKKAVAQGINFIGYSLWTYCDIYSPSGGYRKDYGLVAVDFNSKTKTRKPKLSYVWYQRVITSGGENLVYNDLDNLKKLLTTELSTWDIWYQ</sequence>
<gene>
    <name evidence="3" type="primary">bglA</name>
    <name evidence="3" type="ORF">SERIO_v1c01060</name>
</gene>
<keyword evidence="1" id="KW-0378">Hydrolase</keyword>
<dbReference type="Pfam" id="PF00232">
    <property type="entry name" value="Glyco_hydro_1"/>
    <property type="match status" value="1"/>
</dbReference>
<proteinExistence type="inferred from homology"/>
<dbReference type="Gene3D" id="3.20.20.80">
    <property type="entry name" value="Glycosidases"/>
    <property type="match status" value="1"/>
</dbReference>
<dbReference type="PRINTS" id="PR00131">
    <property type="entry name" value="GLHYDRLASE1"/>
</dbReference>
<dbReference type="GO" id="GO:0005829">
    <property type="term" value="C:cytosol"/>
    <property type="evidence" value="ECO:0007669"/>
    <property type="project" value="TreeGrafter"/>
</dbReference>
<comment type="similarity">
    <text evidence="2">Belongs to the glycosyl hydrolase 1 family.</text>
</comment>
<dbReference type="InterPro" id="IPR017853">
    <property type="entry name" value="GH"/>
</dbReference>
<dbReference type="STRING" id="315358.SERIO_v1c01060"/>
<dbReference type="GO" id="GO:0008422">
    <property type="term" value="F:beta-glucosidase activity"/>
    <property type="evidence" value="ECO:0007669"/>
    <property type="project" value="TreeGrafter"/>
</dbReference>
<dbReference type="InterPro" id="IPR001360">
    <property type="entry name" value="Glyco_hydro_1"/>
</dbReference>
<evidence type="ECO:0000313" key="3">
    <source>
        <dbReference type="EMBL" id="AKM53706.1"/>
    </source>
</evidence>
<dbReference type="GO" id="GO:0016052">
    <property type="term" value="P:carbohydrate catabolic process"/>
    <property type="evidence" value="ECO:0007669"/>
    <property type="project" value="TreeGrafter"/>
</dbReference>
<dbReference type="PATRIC" id="fig|743698.3.peg.108"/>
<dbReference type="AlphaFoldDB" id="A0A0H3XIX7"/>
<dbReference type="PANTHER" id="PTHR10353">
    <property type="entry name" value="GLYCOSYL HYDROLASE"/>
    <property type="match status" value="1"/>
</dbReference>
<name>A0A0H3XIX7_9MOLU</name>
<dbReference type="PANTHER" id="PTHR10353:SF122">
    <property type="entry name" value="6-PHOSPHO-BETA-GLUCOSIDASE ASCB-RELATED"/>
    <property type="match status" value="1"/>
</dbReference>
<accession>A0A0H3XIX7</accession>
<organism evidence="3 4">
    <name type="scientific">Spiroplasma eriocheiris</name>
    <dbReference type="NCBI Taxonomy" id="315358"/>
    <lineage>
        <taxon>Bacteria</taxon>
        <taxon>Bacillati</taxon>
        <taxon>Mycoplasmatota</taxon>
        <taxon>Mollicutes</taxon>
        <taxon>Entomoplasmatales</taxon>
        <taxon>Spiroplasmataceae</taxon>
        <taxon>Spiroplasma</taxon>
    </lineage>
</organism>
<reference evidence="4" key="2">
    <citation type="submission" date="2015-06" db="EMBL/GenBank/DDBJ databases">
        <title>Complete genome sequence of Spiroplasma eriocheiris TDA-040725-5 (DSM 21848).</title>
        <authorList>
            <person name="Lo W.-S."/>
            <person name="Kuo C.-H."/>
        </authorList>
    </citation>
    <scope>NUCLEOTIDE SEQUENCE [LARGE SCALE GENOMIC DNA]</scope>
    <source>
        <strain evidence="4">TDA-040725-5</strain>
    </source>
</reference>
<protein>
    <submittedName>
        <fullName evidence="3">Aryl-phospho-beta-d-glucosidase</fullName>
    </submittedName>
</protein>
<evidence type="ECO:0000313" key="4">
    <source>
        <dbReference type="Proteomes" id="UP000035661"/>
    </source>
</evidence>
<evidence type="ECO:0000256" key="1">
    <source>
        <dbReference type="ARBA" id="ARBA00023295"/>
    </source>
</evidence>
<dbReference type="Proteomes" id="UP000035661">
    <property type="component" value="Chromosome"/>
</dbReference>
<dbReference type="KEGG" id="seri:SERIO_v1c01060"/>
<dbReference type="RefSeq" id="WP_047790986.1">
    <property type="nucleotide sequence ID" value="NZ_CP011856.1"/>
</dbReference>
<keyword evidence="1" id="KW-0326">Glycosidase</keyword>
<evidence type="ECO:0000256" key="2">
    <source>
        <dbReference type="RuleBase" id="RU003690"/>
    </source>
</evidence>
<reference evidence="3 4" key="1">
    <citation type="journal article" date="2015" name="Genome Biol. Evol.">
        <title>Found and Lost: The Fates of Horizontally Acquired Genes in Arthropod-Symbiotic Spiroplasma.</title>
        <authorList>
            <person name="Lo W.S."/>
            <person name="Gasparich G.E."/>
            <person name="Kuo C.H."/>
        </authorList>
    </citation>
    <scope>NUCLEOTIDE SEQUENCE [LARGE SCALE GENOMIC DNA]</scope>
    <source>
        <strain evidence="4">TDA-040725-5</strain>
    </source>
</reference>